<reference evidence="3" key="1">
    <citation type="submission" date="2012-03" db="EMBL/GenBank/DDBJ databases">
        <title>Complete sequence of chromosome of Deinococcus peraridilitoris DSM 19664.</title>
        <authorList>
            <person name="Lucas S."/>
            <person name="Copeland A."/>
            <person name="Lapidus A."/>
            <person name="Glavina del Rio T."/>
            <person name="Dalin E."/>
            <person name="Tice H."/>
            <person name="Bruce D."/>
            <person name="Goodwin L."/>
            <person name="Pitluck S."/>
            <person name="Peters L."/>
            <person name="Mikhailova N."/>
            <person name="Lu M."/>
            <person name="Kyrpides N."/>
            <person name="Mavromatis K."/>
            <person name="Ivanova N."/>
            <person name="Brettin T."/>
            <person name="Detter J.C."/>
            <person name="Han C."/>
            <person name="Larimer F."/>
            <person name="Land M."/>
            <person name="Hauser L."/>
            <person name="Markowitz V."/>
            <person name="Cheng J.-F."/>
            <person name="Hugenholtz P."/>
            <person name="Woyke T."/>
            <person name="Wu D."/>
            <person name="Pukall R."/>
            <person name="Steenblock K."/>
            <person name="Brambilla E."/>
            <person name="Klenk H.-P."/>
            <person name="Eisen J.A."/>
        </authorList>
    </citation>
    <scope>NUCLEOTIDE SEQUENCE [LARGE SCALE GENOMIC DNA]</scope>
    <source>
        <strain evidence="3">DSM 19664 / LMG 22246 / CIP 109416 / KR-200</strain>
    </source>
</reference>
<keyword evidence="3" id="KW-1185">Reference proteome</keyword>
<evidence type="ECO:0000313" key="2">
    <source>
        <dbReference type="EMBL" id="AFZ68451.1"/>
    </source>
</evidence>
<dbReference type="Gene3D" id="2.30.42.10">
    <property type="match status" value="1"/>
</dbReference>
<feature type="domain" description="PDZ" evidence="1">
    <location>
        <begin position="23"/>
        <end position="54"/>
    </location>
</feature>
<evidence type="ECO:0000259" key="1">
    <source>
        <dbReference type="PROSITE" id="PS50106"/>
    </source>
</evidence>
<accession>L0A3M4</accession>
<dbReference type="AlphaFoldDB" id="L0A3M4"/>
<organism evidence="2 3">
    <name type="scientific">Deinococcus peraridilitoris (strain DSM 19664 / LMG 22246 / CIP 109416 / KR-200)</name>
    <dbReference type="NCBI Taxonomy" id="937777"/>
    <lineage>
        <taxon>Bacteria</taxon>
        <taxon>Thermotogati</taxon>
        <taxon>Deinococcota</taxon>
        <taxon>Deinococci</taxon>
        <taxon>Deinococcales</taxon>
        <taxon>Deinococcaceae</taxon>
        <taxon>Deinococcus</taxon>
    </lineage>
</organism>
<proteinExistence type="predicted"/>
<dbReference type="Proteomes" id="UP000010467">
    <property type="component" value="Chromosome"/>
</dbReference>
<protein>
    <submittedName>
        <fullName evidence="2">Fe-S oxidoreductase</fullName>
    </submittedName>
</protein>
<gene>
    <name evidence="2" type="ordered locus">Deipe_3000</name>
</gene>
<dbReference type="InterPro" id="IPR007549">
    <property type="entry name" value="DUF512"/>
</dbReference>
<dbReference type="InterPro" id="IPR045375">
    <property type="entry name" value="Put_radical_SAM-like_N"/>
</dbReference>
<dbReference type="KEGG" id="dpd:Deipe_3000"/>
<sequence>MYLQPQPDPTSQNHAGDVYPAQIKSVAPGSPAERAGVKSGDQLLRVNGQAVTDILAYRALLEAGRASLEIARPAAPAFFAVAQDHHTIKAQEAPTFTFEVEWEDPGLEFEEVLFDGIKKCANKCDFCYIHQMPRGFRKSLYIMDDDFRLSFLYGSFVTLTNLTDADVNRILDENLSPLYVSVHTANIELRQDLMKWWKLKVKDERTTNIRDMIERLEPIDLYTQVVLVPGRNDGEHLDETLAYLAGRPNVISAAVVPVGLTDHRNNLAHVDTFDADGARDVLRRVNLWRARLLQERGTRFVFPSDEFYLLAGESLPSEEEYEGFPMLENGVGMVRDFLTEGLPPLPARVSPRRVILATGTLFAPALERAVEPLRDVEGLQIEVRPIINRTFGVATTVAGLLTGRCFRHAVEPGEADLLIVPPTTLRYGTELMLDDVSLNELRGELRMDVRPGGSTLGELARVLLGEDLNSQPQFGFSAHAVKEQRGQA</sequence>
<dbReference type="OrthoDB" id="9774724at2"/>
<dbReference type="eggNOG" id="COG1625">
    <property type="taxonomic scope" value="Bacteria"/>
</dbReference>
<dbReference type="SUPFAM" id="SSF102114">
    <property type="entry name" value="Radical SAM enzymes"/>
    <property type="match status" value="1"/>
</dbReference>
<dbReference type="InterPro" id="IPR041489">
    <property type="entry name" value="PDZ_6"/>
</dbReference>
<evidence type="ECO:0000313" key="3">
    <source>
        <dbReference type="Proteomes" id="UP000010467"/>
    </source>
</evidence>
<dbReference type="HOGENOM" id="CLU_037396_0_0_0"/>
<dbReference type="Pfam" id="PF04459">
    <property type="entry name" value="DUF512"/>
    <property type="match status" value="1"/>
</dbReference>
<dbReference type="SUPFAM" id="SSF50156">
    <property type="entry name" value="PDZ domain-like"/>
    <property type="match status" value="1"/>
</dbReference>
<name>L0A3M4_DEIPD</name>
<dbReference type="PATRIC" id="fig|937777.3.peg.3016"/>
<dbReference type="EMBL" id="CP003382">
    <property type="protein sequence ID" value="AFZ68451.1"/>
    <property type="molecule type" value="Genomic_DNA"/>
</dbReference>
<dbReference type="PROSITE" id="PS50106">
    <property type="entry name" value="PDZ"/>
    <property type="match status" value="1"/>
</dbReference>
<dbReference type="InterPro" id="IPR058240">
    <property type="entry name" value="rSAM_sf"/>
</dbReference>
<dbReference type="InterPro" id="IPR036034">
    <property type="entry name" value="PDZ_sf"/>
</dbReference>
<dbReference type="Pfam" id="PF19238">
    <property type="entry name" value="Radical_SAM_2"/>
    <property type="match status" value="1"/>
</dbReference>
<dbReference type="Pfam" id="PF17820">
    <property type="entry name" value="PDZ_6"/>
    <property type="match status" value="1"/>
</dbReference>
<dbReference type="InterPro" id="IPR001478">
    <property type="entry name" value="PDZ"/>
</dbReference>
<dbReference type="SMART" id="SM00228">
    <property type="entry name" value="PDZ"/>
    <property type="match status" value="1"/>
</dbReference>
<dbReference type="STRING" id="937777.Deipe_3000"/>